<dbReference type="PANTHER" id="PTHR11654">
    <property type="entry name" value="OLIGOPEPTIDE TRANSPORTER-RELATED"/>
    <property type="match status" value="1"/>
</dbReference>
<evidence type="ECO:0000313" key="9">
    <source>
        <dbReference type="Proteomes" id="UP000813462"/>
    </source>
</evidence>
<comment type="similarity">
    <text evidence="2">Belongs to the major facilitator superfamily. Proton-dependent oligopeptide transporter (POT/PTR) (TC 2.A.17) family.</text>
</comment>
<dbReference type="Pfam" id="PF00854">
    <property type="entry name" value="PTR2"/>
    <property type="match status" value="2"/>
</dbReference>
<evidence type="ECO:0000313" key="8">
    <source>
        <dbReference type="EMBL" id="KAH7524189.1"/>
    </source>
</evidence>
<feature type="transmembrane region" description="Helical" evidence="7">
    <location>
        <begin position="783"/>
        <end position="803"/>
    </location>
</feature>
<protein>
    <recommendedName>
        <fullName evidence="10">Protein NRT1/ PTR FAMILY 1.2-like</fullName>
    </recommendedName>
</protein>
<feature type="transmembrane region" description="Helical" evidence="7">
    <location>
        <begin position="197"/>
        <end position="217"/>
    </location>
</feature>
<feature type="transmembrane region" description="Helical" evidence="7">
    <location>
        <begin position="977"/>
        <end position="994"/>
    </location>
</feature>
<name>A0A978V8F4_ZIZJJ</name>
<feature type="transmembrane region" description="Helical" evidence="7">
    <location>
        <begin position="120"/>
        <end position="144"/>
    </location>
</feature>
<keyword evidence="5 7" id="KW-0472">Membrane</keyword>
<feature type="transmembrane region" description="Helical" evidence="7">
    <location>
        <begin position="500"/>
        <end position="520"/>
    </location>
</feature>
<comment type="caution">
    <text evidence="8">The sequence shown here is derived from an EMBL/GenBank/DDBJ whole genome shotgun (WGS) entry which is preliminary data.</text>
</comment>
<reference evidence="8" key="1">
    <citation type="journal article" date="2021" name="Front. Plant Sci.">
        <title>Chromosome-Scale Genome Assembly for Chinese Sour Jujube and Insights Into Its Genome Evolution and Domestication Signature.</title>
        <authorList>
            <person name="Shen L.-Y."/>
            <person name="Luo H."/>
            <person name="Wang X.-L."/>
            <person name="Wang X.-M."/>
            <person name="Qiu X.-J."/>
            <person name="Liu H."/>
            <person name="Zhou S.-S."/>
            <person name="Jia K.-H."/>
            <person name="Nie S."/>
            <person name="Bao Y.-T."/>
            <person name="Zhang R.-G."/>
            <person name="Yun Q.-Z."/>
            <person name="Chai Y.-H."/>
            <person name="Lu J.-Y."/>
            <person name="Li Y."/>
            <person name="Zhao S.-W."/>
            <person name="Mao J.-F."/>
            <person name="Jia S.-G."/>
            <person name="Mao Y.-M."/>
        </authorList>
    </citation>
    <scope>NUCLEOTIDE SEQUENCE</scope>
    <source>
        <strain evidence="8">AT0</strain>
        <tissue evidence="8">Leaf</tissue>
    </source>
</reference>
<sequence length="1135" mass="124308">MTTSPVDEENGMAEEPLLSGPKPKAKANEAFERLANHGLRPNMILYLTRKYGLAAASASTLLLLWSAATDFMPVFGAFLADSYVGNGYAMVNNHIPRATPSCYQDSQSCKMYPKTSQLLYLYSCFGLMSIGSGGIRSSSIAFGVDQLDIKNNRSSISGILERFFSWYSVFVNISVIVAISFLVYIQEHLGWNVGFGIPASLMFMSALAFFVASPLYVNLEAEKSVLTELAQVVVASYKNRDIPLSSLDKVDTMCLNKACVIRNSQRSLTPDGRVSEPWSFCTVNQVEELKAVIGIIPIWSTGVLMSVSANSGSLPVLQATTMDRRIFTSNFDIPAGSFGLFSIISMVLWLGFYDRLVLPLASKIKGRSIRLGLKAKMGIGIFATCLSMSTAAMVESTRRKRAIQQGFLDDPQAVVNMSAMWLLPQHILIGLGDAFNLIGQAEFYYTQLPKSMSSVALTLNMLGGSIGNLIASLILNTVDDITKRGNQESWVSTNMNKGHYDYYCWLFCGLGVVNCLYYVACSKAYGPCQKTIYELTSNAASGIVKTPKSEIANSSKQRLMANPSIEEDEEAMEKPLLSSSDTEPPNSKGGIRTLPFILANEAFERLANYGLQPNMVLYLTREYGLRAATAANVQFLWSAATDFTPIVGAFLADSYVGRYPMIGFGCILCLLGTVLLWLTTIIPQARPFCDQFSLRCTNPAASQLLILYSSFGLLSIGAGGIRSSSLAFGVNQMDTTKNPQGDTKRLSSFISLYSVVVNISIFISFSCIAYIQEHMGWNVGFGVPALLMLLSVISFFLASPFYIKLKPETSILTGLAQVVVASYRNRDIQLSSSDTIEYYHTKGSIPAPSEKLRFLNKACIIRNDQQSLTLNGIVVSDPWSLCTVNQVEDLKALIWIIPIWTTGVFMFLTTSQSSFPVIQATSMDRHITSSFEIPAGSFGMFVVVSMSLWLCLYDRIILPLASKIKGQSVSLSSKNRMGIGIFLGCISMSASAIVESVRRKRAIQQGFSDDPHALVNMSASWLIPQNIFLGVAQAFNAIGQIEFYYSELPKSMSSIALSLNLLGSSIANLIASLIISIVDDITKRGGHESWVSDNMNQGHYDYYCWLLAGLGVVNFVYYIACSKAYGPCKNQGITI</sequence>
<dbReference type="EMBL" id="JAEACU010000006">
    <property type="protein sequence ID" value="KAH7524189.1"/>
    <property type="molecule type" value="Genomic_DNA"/>
</dbReference>
<feature type="transmembrane region" description="Helical" evidence="7">
    <location>
        <begin position="935"/>
        <end position="956"/>
    </location>
</feature>
<dbReference type="GO" id="GO:0016020">
    <property type="term" value="C:membrane"/>
    <property type="evidence" value="ECO:0007669"/>
    <property type="project" value="UniProtKB-SubCell"/>
</dbReference>
<comment type="subcellular location">
    <subcellularLocation>
        <location evidence="1">Membrane</location>
        <topology evidence="1">Multi-pass membrane protein</topology>
    </subcellularLocation>
</comment>
<dbReference type="InterPro" id="IPR000109">
    <property type="entry name" value="POT_fam"/>
</dbReference>
<feature type="transmembrane region" description="Helical" evidence="7">
    <location>
        <begin position="455"/>
        <end position="475"/>
    </location>
</feature>
<feature type="transmembrane region" description="Helical" evidence="7">
    <location>
        <begin position="164"/>
        <end position="185"/>
    </location>
</feature>
<accession>A0A978V8F4</accession>
<proteinExistence type="inferred from homology"/>
<gene>
    <name evidence="8" type="ORF">FEM48_Zijuj06G0092700</name>
</gene>
<evidence type="ECO:0000256" key="5">
    <source>
        <dbReference type="ARBA" id="ARBA00023136"/>
    </source>
</evidence>
<feature type="compositionally biased region" description="Acidic residues" evidence="6">
    <location>
        <begin position="1"/>
        <end position="12"/>
    </location>
</feature>
<feature type="transmembrane region" description="Helical" evidence="7">
    <location>
        <begin position="373"/>
        <end position="394"/>
    </location>
</feature>
<dbReference type="SUPFAM" id="SSF103473">
    <property type="entry name" value="MFS general substrate transporter"/>
    <property type="match status" value="2"/>
</dbReference>
<organism evidence="8 9">
    <name type="scientific">Ziziphus jujuba var. spinosa</name>
    <dbReference type="NCBI Taxonomy" id="714518"/>
    <lineage>
        <taxon>Eukaryota</taxon>
        <taxon>Viridiplantae</taxon>
        <taxon>Streptophyta</taxon>
        <taxon>Embryophyta</taxon>
        <taxon>Tracheophyta</taxon>
        <taxon>Spermatophyta</taxon>
        <taxon>Magnoliopsida</taxon>
        <taxon>eudicotyledons</taxon>
        <taxon>Gunneridae</taxon>
        <taxon>Pentapetalae</taxon>
        <taxon>rosids</taxon>
        <taxon>fabids</taxon>
        <taxon>Rosales</taxon>
        <taxon>Rhamnaceae</taxon>
        <taxon>Paliureae</taxon>
        <taxon>Ziziphus</taxon>
    </lineage>
</organism>
<dbReference type="AlphaFoldDB" id="A0A978V8F4"/>
<feature type="transmembrane region" description="Helical" evidence="7">
    <location>
        <begin position="661"/>
        <end position="685"/>
    </location>
</feature>
<keyword evidence="4 7" id="KW-1133">Transmembrane helix</keyword>
<dbReference type="InterPro" id="IPR036259">
    <property type="entry name" value="MFS_trans_sf"/>
</dbReference>
<dbReference type="FunFam" id="1.20.1250.20:FF:000204">
    <property type="entry name" value="Peptide transporter PTR2"/>
    <property type="match status" value="1"/>
</dbReference>
<evidence type="ECO:0000256" key="1">
    <source>
        <dbReference type="ARBA" id="ARBA00004141"/>
    </source>
</evidence>
<feature type="transmembrane region" description="Helical" evidence="7">
    <location>
        <begin position="1100"/>
        <end position="1120"/>
    </location>
</feature>
<dbReference type="CDD" id="cd17416">
    <property type="entry name" value="MFS_NPF1_2"/>
    <property type="match status" value="1"/>
</dbReference>
<feature type="transmembrane region" description="Helical" evidence="7">
    <location>
        <begin position="1057"/>
        <end position="1078"/>
    </location>
</feature>
<evidence type="ECO:0000256" key="7">
    <source>
        <dbReference type="SAM" id="Phobius"/>
    </source>
</evidence>
<keyword evidence="3 7" id="KW-0812">Transmembrane</keyword>
<evidence type="ECO:0000256" key="6">
    <source>
        <dbReference type="SAM" id="MobiDB-lite"/>
    </source>
</evidence>
<evidence type="ECO:0000256" key="2">
    <source>
        <dbReference type="ARBA" id="ARBA00005982"/>
    </source>
</evidence>
<evidence type="ECO:0008006" key="10">
    <source>
        <dbReference type="Google" id="ProtNLM"/>
    </source>
</evidence>
<feature type="transmembrane region" description="Helical" evidence="7">
    <location>
        <begin position="893"/>
        <end position="915"/>
    </location>
</feature>
<feature type="transmembrane region" description="Helical" evidence="7">
    <location>
        <begin position="331"/>
        <end position="353"/>
    </location>
</feature>
<dbReference type="GO" id="GO:0022857">
    <property type="term" value="F:transmembrane transporter activity"/>
    <property type="evidence" value="ECO:0007669"/>
    <property type="project" value="InterPro"/>
</dbReference>
<feature type="transmembrane region" description="Helical" evidence="7">
    <location>
        <begin position="749"/>
        <end position="771"/>
    </location>
</feature>
<dbReference type="Gene3D" id="1.20.1250.20">
    <property type="entry name" value="MFS general substrate transporter like domains"/>
    <property type="match status" value="2"/>
</dbReference>
<dbReference type="Proteomes" id="UP000813462">
    <property type="component" value="Unassembled WGS sequence"/>
</dbReference>
<evidence type="ECO:0000256" key="4">
    <source>
        <dbReference type="ARBA" id="ARBA00022989"/>
    </source>
</evidence>
<feature type="region of interest" description="Disordered" evidence="6">
    <location>
        <begin position="1"/>
        <end position="23"/>
    </location>
</feature>
<evidence type="ECO:0000256" key="3">
    <source>
        <dbReference type="ARBA" id="ARBA00022692"/>
    </source>
</evidence>
<feature type="transmembrane region" description="Helical" evidence="7">
    <location>
        <begin position="705"/>
        <end position="728"/>
    </location>
</feature>